<dbReference type="CDD" id="cd05466">
    <property type="entry name" value="PBP2_LTTR_substrate"/>
    <property type="match status" value="1"/>
</dbReference>
<dbReference type="Pfam" id="PF03466">
    <property type="entry name" value="LysR_substrate"/>
    <property type="match status" value="1"/>
</dbReference>
<keyword evidence="3" id="KW-0238">DNA-binding</keyword>
<gene>
    <name evidence="6" type="ORF">ACFSUN_17435</name>
</gene>
<keyword evidence="4" id="KW-0804">Transcription</keyword>
<comment type="similarity">
    <text evidence="1">Belongs to the LysR transcriptional regulatory family.</text>
</comment>
<dbReference type="InterPro" id="IPR036390">
    <property type="entry name" value="WH_DNA-bd_sf"/>
</dbReference>
<dbReference type="RefSeq" id="WP_379563934.1">
    <property type="nucleotide sequence ID" value="NZ_CP085256.1"/>
</dbReference>
<dbReference type="Proteomes" id="UP001597451">
    <property type="component" value="Unassembled WGS sequence"/>
</dbReference>
<dbReference type="Gene3D" id="1.10.10.10">
    <property type="entry name" value="Winged helix-like DNA-binding domain superfamily/Winged helix DNA-binding domain"/>
    <property type="match status" value="1"/>
</dbReference>
<comment type="caution">
    <text evidence="6">The sequence shown here is derived from an EMBL/GenBank/DDBJ whole genome shotgun (WGS) entry which is preliminary data.</text>
</comment>
<dbReference type="SUPFAM" id="SSF46785">
    <property type="entry name" value="Winged helix' DNA-binding domain"/>
    <property type="match status" value="1"/>
</dbReference>
<keyword evidence="7" id="KW-1185">Reference proteome</keyword>
<evidence type="ECO:0000259" key="5">
    <source>
        <dbReference type="PROSITE" id="PS50931"/>
    </source>
</evidence>
<dbReference type="Gene3D" id="3.40.190.290">
    <property type="match status" value="1"/>
</dbReference>
<dbReference type="PRINTS" id="PR00039">
    <property type="entry name" value="HTHLYSR"/>
</dbReference>
<evidence type="ECO:0000256" key="3">
    <source>
        <dbReference type="ARBA" id="ARBA00023125"/>
    </source>
</evidence>
<keyword evidence="2" id="KW-0805">Transcription regulation</keyword>
<dbReference type="InterPro" id="IPR000847">
    <property type="entry name" value="LysR_HTH_N"/>
</dbReference>
<organism evidence="6 7">
    <name type="scientific">Oceanobacillus kapialis</name>
    <dbReference type="NCBI Taxonomy" id="481353"/>
    <lineage>
        <taxon>Bacteria</taxon>
        <taxon>Bacillati</taxon>
        <taxon>Bacillota</taxon>
        <taxon>Bacilli</taxon>
        <taxon>Bacillales</taxon>
        <taxon>Bacillaceae</taxon>
        <taxon>Oceanobacillus</taxon>
    </lineage>
</organism>
<proteinExistence type="inferred from homology"/>
<evidence type="ECO:0000313" key="7">
    <source>
        <dbReference type="Proteomes" id="UP001597451"/>
    </source>
</evidence>
<dbReference type="Pfam" id="PF00126">
    <property type="entry name" value="HTH_1"/>
    <property type="match status" value="1"/>
</dbReference>
<feature type="domain" description="HTH lysR-type" evidence="5">
    <location>
        <begin position="1"/>
        <end position="58"/>
    </location>
</feature>
<dbReference type="InterPro" id="IPR005119">
    <property type="entry name" value="LysR_subst-bd"/>
</dbReference>
<dbReference type="PANTHER" id="PTHR30346:SF0">
    <property type="entry name" value="HCA OPERON TRANSCRIPTIONAL ACTIVATOR HCAR"/>
    <property type="match status" value="1"/>
</dbReference>
<evidence type="ECO:0000313" key="6">
    <source>
        <dbReference type="EMBL" id="MFD2630563.1"/>
    </source>
</evidence>
<sequence length="278" mass="31803">MNLQMLAYFVIVAKEKSISKAANTLFISQPAVSKQIKKLEEMLGFSLLIRQSKGITLTNKGQRLYDDIEPIMQQLQYQLKKHMHDQLVHMGSDPLLAAYYFPDYMDSIKDVKITLTAIKDDTVELIDLLETGEIDAAIIQDHPYQKGLYSTFLFSDKFYAALPVSHPLARFDQVSIYDCFKFTQLLPPKTTPLYKRIKLLLEESKNLYPEIMELPYHALIGFVGQGLGISYLPSIMVEKIDYKGVVFIPLESTPLKREMYLYAHDASILKTLKSGFDN</sequence>
<dbReference type="InterPro" id="IPR036388">
    <property type="entry name" value="WH-like_DNA-bd_sf"/>
</dbReference>
<evidence type="ECO:0000256" key="2">
    <source>
        <dbReference type="ARBA" id="ARBA00023015"/>
    </source>
</evidence>
<name>A0ABW5Q4Z7_9BACI</name>
<reference evidence="7" key="1">
    <citation type="journal article" date="2019" name="Int. J. Syst. Evol. Microbiol.">
        <title>The Global Catalogue of Microorganisms (GCM) 10K type strain sequencing project: providing services to taxonomists for standard genome sequencing and annotation.</title>
        <authorList>
            <consortium name="The Broad Institute Genomics Platform"/>
            <consortium name="The Broad Institute Genome Sequencing Center for Infectious Disease"/>
            <person name="Wu L."/>
            <person name="Ma J."/>
        </authorList>
    </citation>
    <scope>NUCLEOTIDE SEQUENCE [LARGE SCALE GENOMIC DNA]</scope>
    <source>
        <strain evidence="7">TISTR 1858</strain>
    </source>
</reference>
<dbReference type="EMBL" id="JBHUMX010000044">
    <property type="protein sequence ID" value="MFD2630563.1"/>
    <property type="molecule type" value="Genomic_DNA"/>
</dbReference>
<dbReference type="PANTHER" id="PTHR30346">
    <property type="entry name" value="TRANSCRIPTIONAL DUAL REGULATOR HCAR-RELATED"/>
    <property type="match status" value="1"/>
</dbReference>
<dbReference type="SUPFAM" id="SSF53850">
    <property type="entry name" value="Periplasmic binding protein-like II"/>
    <property type="match status" value="1"/>
</dbReference>
<evidence type="ECO:0000256" key="4">
    <source>
        <dbReference type="ARBA" id="ARBA00023163"/>
    </source>
</evidence>
<accession>A0ABW5Q4Z7</accession>
<evidence type="ECO:0000256" key="1">
    <source>
        <dbReference type="ARBA" id="ARBA00009437"/>
    </source>
</evidence>
<protein>
    <submittedName>
        <fullName evidence="6">LysR family transcriptional regulator</fullName>
    </submittedName>
</protein>
<dbReference type="PROSITE" id="PS50931">
    <property type="entry name" value="HTH_LYSR"/>
    <property type="match status" value="1"/>
</dbReference>